<feature type="transmembrane region" description="Helical" evidence="1">
    <location>
        <begin position="20"/>
        <end position="44"/>
    </location>
</feature>
<reference evidence="2 3" key="1">
    <citation type="journal article" name="Front. Microbiol.">
        <title>Sugar Metabolism of the First Thermophilic Planctomycete Thermogutta terrifontis: Comparative Genomic and Transcriptomic Approaches.</title>
        <authorList>
            <person name="Elcheninov A.G."/>
            <person name="Menzel P."/>
            <person name="Gudbergsdottir S.R."/>
            <person name="Slesarev A.I."/>
            <person name="Kadnikov V.V."/>
            <person name="Krogh A."/>
            <person name="Bonch-Osmolovskaya E.A."/>
            <person name="Peng X."/>
            <person name="Kublanov I.V."/>
        </authorList>
    </citation>
    <scope>NUCLEOTIDE SEQUENCE [LARGE SCALE GENOMIC DNA]</scope>
    <source>
        <strain evidence="2 3">R1</strain>
    </source>
</reference>
<dbReference type="EMBL" id="CP018477">
    <property type="protein sequence ID" value="ASV72843.1"/>
    <property type="molecule type" value="Genomic_DNA"/>
</dbReference>
<accession>A0A286RA64</accession>
<dbReference type="PANTHER" id="PTHR43471">
    <property type="entry name" value="ABC TRANSPORTER PERMEASE"/>
    <property type="match status" value="1"/>
</dbReference>
<feature type="transmembrane region" description="Helical" evidence="1">
    <location>
        <begin position="162"/>
        <end position="184"/>
    </location>
</feature>
<protein>
    <submittedName>
        <fullName evidence="2">Uncharacterized protein</fullName>
    </submittedName>
</protein>
<feature type="transmembrane region" description="Helical" evidence="1">
    <location>
        <begin position="117"/>
        <end position="141"/>
    </location>
</feature>
<feature type="transmembrane region" description="Helical" evidence="1">
    <location>
        <begin position="569"/>
        <end position="590"/>
    </location>
</feature>
<feature type="transmembrane region" description="Helical" evidence="1">
    <location>
        <begin position="485"/>
        <end position="518"/>
    </location>
</feature>
<evidence type="ECO:0000256" key="1">
    <source>
        <dbReference type="SAM" id="Phobius"/>
    </source>
</evidence>
<keyword evidence="1" id="KW-0812">Transmembrane</keyword>
<name>A0A286RA64_9BACT</name>
<organism evidence="2 3">
    <name type="scientific">Thermogutta terrifontis</name>
    <dbReference type="NCBI Taxonomy" id="1331910"/>
    <lineage>
        <taxon>Bacteria</taxon>
        <taxon>Pseudomonadati</taxon>
        <taxon>Planctomycetota</taxon>
        <taxon>Planctomycetia</taxon>
        <taxon>Pirellulales</taxon>
        <taxon>Thermoguttaceae</taxon>
        <taxon>Thermogutta</taxon>
    </lineage>
</organism>
<dbReference type="Proteomes" id="UP000215086">
    <property type="component" value="Chromosome"/>
</dbReference>
<gene>
    <name evidence="2" type="ORF">THTE_0241</name>
</gene>
<sequence length="641" mass="71448">MPIEIELPQLSSWIGPAFLAWLSAALGLITLCGLIGFLWCLLLYGRRAPRRFWELLRSGVIDLVLVSPRRIGALAWLTIKEAFGRKVTVVVLLFCVSLLFAGWFLDPTSSEPHRLYLNFVLGTTNYLVILLVIFLAAFRLPGDIQNKTIFTVLTKPVRTSEIVTGQILGLVAVGSFILGTMWIISYPFVVRGLHHTHVVNPADLRPLGEPVTLPDGSQGQALQGWTEPTWGHRHRFFVDANGNPRVDMERGHTHSVRVEKSADGKVTYRLGGPEGQLVARVPIYGSLVFRDRNGFDVEKGISVGDEWTYRSYIEGASQAAAIWTFKDLKPDEFPGDTIPIEMNLGVFRTHKGDIERGILGSLSVRNPENGLMVELQVFESKEFSILALDIPKKITRFSSVRVEPRKIKHADGTIEYVRLKPVDPQVLSQKEFDLFRDFTSSDGKIEIWIRCLESGQYFGMAKPDLYIRAGNRSFFLNLFKGYLGIWLQMVLAIGFGVTLSTFLGTPVTLVSTLGVTIAGMAHQFMRQIVTGELYPGVETPARFGPIESSIRLFTQEGVMVEIPRTVGLMVARAIDSVFLAWLDLLSYIIPPMDRLGFIDFVAYGYNVSPSLLAVNIITVAGYLVLLIVAGHFFLRSREVAA</sequence>
<feature type="transmembrane region" description="Helical" evidence="1">
    <location>
        <begin position="87"/>
        <end position="105"/>
    </location>
</feature>
<proteinExistence type="predicted"/>
<dbReference type="OrthoDB" id="231083at2"/>
<keyword evidence="1" id="KW-0472">Membrane</keyword>
<feature type="transmembrane region" description="Helical" evidence="1">
    <location>
        <begin position="610"/>
        <end position="634"/>
    </location>
</feature>
<dbReference type="PANTHER" id="PTHR43471:SF10">
    <property type="entry name" value="SLL1107 PROTEIN"/>
    <property type="match status" value="1"/>
</dbReference>
<evidence type="ECO:0000313" key="3">
    <source>
        <dbReference type="Proteomes" id="UP000215086"/>
    </source>
</evidence>
<keyword evidence="1" id="KW-1133">Transmembrane helix</keyword>
<dbReference type="RefSeq" id="WP_095413648.1">
    <property type="nucleotide sequence ID" value="NZ_CP018477.1"/>
</dbReference>
<evidence type="ECO:0000313" key="2">
    <source>
        <dbReference type="EMBL" id="ASV72843.1"/>
    </source>
</evidence>
<keyword evidence="3" id="KW-1185">Reference proteome</keyword>
<dbReference type="KEGG" id="ttf:THTE_0241"/>
<dbReference type="AlphaFoldDB" id="A0A286RA64"/>